<dbReference type="PROSITE" id="PS00107">
    <property type="entry name" value="PROTEIN_KINASE_ATP"/>
    <property type="match status" value="1"/>
</dbReference>
<dbReference type="InterPro" id="IPR000719">
    <property type="entry name" value="Prot_kinase_dom"/>
</dbReference>
<organism evidence="8 9">
    <name type="scientific">Rasamsonia emersonii (strain ATCC 16479 / CBS 393.64 / IMI 116815)</name>
    <dbReference type="NCBI Taxonomy" id="1408163"/>
    <lineage>
        <taxon>Eukaryota</taxon>
        <taxon>Fungi</taxon>
        <taxon>Dikarya</taxon>
        <taxon>Ascomycota</taxon>
        <taxon>Pezizomycotina</taxon>
        <taxon>Eurotiomycetes</taxon>
        <taxon>Eurotiomycetidae</taxon>
        <taxon>Eurotiales</taxon>
        <taxon>Trichocomaceae</taxon>
        <taxon>Rasamsonia</taxon>
    </lineage>
</organism>
<keyword evidence="8" id="KW-0808">Transferase</keyword>
<reference evidence="8 9" key="1">
    <citation type="submission" date="2015-04" db="EMBL/GenBank/DDBJ databases">
        <authorList>
            <person name="Heijne W.H."/>
            <person name="Fedorova N.D."/>
            <person name="Nierman W.C."/>
            <person name="Vollebregt A.W."/>
            <person name="Zhao Z."/>
            <person name="Wu L."/>
            <person name="Kumar M."/>
            <person name="Stam H."/>
            <person name="van den Berg M.A."/>
            <person name="Pel H.J."/>
        </authorList>
    </citation>
    <scope>NUCLEOTIDE SEQUENCE [LARGE SCALE GENOMIC DNA]</scope>
    <source>
        <strain evidence="8 9">CBS 393.64</strain>
    </source>
</reference>
<feature type="binding site" evidence="4">
    <location>
        <position position="185"/>
    </location>
    <ligand>
        <name>ATP</name>
        <dbReference type="ChEBI" id="CHEBI:30616"/>
    </ligand>
</feature>
<dbReference type="InterPro" id="IPR011009">
    <property type="entry name" value="Kinase-like_dom_sf"/>
</dbReference>
<dbReference type="PROSITE" id="PS50011">
    <property type="entry name" value="PROTEIN_KINASE_DOM"/>
    <property type="match status" value="1"/>
</dbReference>
<keyword evidence="3 4" id="KW-0067">ATP-binding</keyword>
<feature type="compositionally biased region" description="Polar residues" evidence="5">
    <location>
        <begin position="539"/>
        <end position="566"/>
    </location>
</feature>
<dbReference type="Pfam" id="PF00498">
    <property type="entry name" value="FHA"/>
    <property type="match status" value="1"/>
</dbReference>
<dbReference type="InterPro" id="IPR017441">
    <property type="entry name" value="Protein_kinase_ATP_BS"/>
</dbReference>
<name>A0A0F4YF07_RASE3</name>
<evidence type="ECO:0000256" key="3">
    <source>
        <dbReference type="ARBA" id="ARBA00022840"/>
    </source>
</evidence>
<dbReference type="SMART" id="SM00220">
    <property type="entry name" value="S_TKc"/>
    <property type="match status" value="1"/>
</dbReference>
<feature type="compositionally biased region" description="Polar residues" evidence="5">
    <location>
        <begin position="687"/>
        <end position="706"/>
    </location>
</feature>
<evidence type="ECO:0000259" key="6">
    <source>
        <dbReference type="PROSITE" id="PS50006"/>
    </source>
</evidence>
<dbReference type="SMART" id="SM00240">
    <property type="entry name" value="FHA"/>
    <property type="match status" value="1"/>
</dbReference>
<feature type="domain" description="Protein kinase" evidence="7">
    <location>
        <begin position="156"/>
        <end position="462"/>
    </location>
</feature>
<dbReference type="EMBL" id="LASV01000741">
    <property type="protein sequence ID" value="KKA16719.1"/>
    <property type="molecule type" value="Genomic_DNA"/>
</dbReference>
<dbReference type="Gene3D" id="2.60.200.20">
    <property type="match status" value="1"/>
</dbReference>
<protein>
    <submittedName>
        <fullName evidence="8">CAMK protein kinase</fullName>
    </submittedName>
</protein>
<dbReference type="Pfam" id="PF00069">
    <property type="entry name" value="Pkinase"/>
    <property type="match status" value="1"/>
</dbReference>
<proteinExistence type="inferred from homology"/>
<feature type="region of interest" description="Disordered" evidence="5">
    <location>
        <begin position="731"/>
        <end position="757"/>
    </location>
</feature>
<dbReference type="GO" id="GO:0005524">
    <property type="term" value="F:ATP binding"/>
    <property type="evidence" value="ECO:0007669"/>
    <property type="project" value="UniProtKB-UniRule"/>
</dbReference>
<dbReference type="SUPFAM" id="SSF56112">
    <property type="entry name" value="Protein kinase-like (PK-like)"/>
    <property type="match status" value="1"/>
</dbReference>
<evidence type="ECO:0000313" key="9">
    <source>
        <dbReference type="Proteomes" id="UP000053958"/>
    </source>
</evidence>
<comment type="similarity">
    <text evidence="1">Belongs to the protein kinase superfamily. CAMK Ser/Thr protein kinase family. CHEK2 subfamily.</text>
</comment>
<dbReference type="OrthoDB" id="74764at2759"/>
<dbReference type="GeneID" id="25321605"/>
<feature type="compositionally biased region" description="Acidic residues" evidence="5">
    <location>
        <begin position="744"/>
        <end position="757"/>
    </location>
</feature>
<dbReference type="Gene3D" id="1.10.510.10">
    <property type="entry name" value="Transferase(Phosphotransferase) domain 1"/>
    <property type="match status" value="1"/>
</dbReference>
<feature type="region of interest" description="Disordered" evidence="5">
    <location>
        <begin position="531"/>
        <end position="573"/>
    </location>
</feature>
<feature type="region of interest" description="Disordered" evidence="5">
    <location>
        <begin position="687"/>
        <end position="714"/>
    </location>
</feature>
<dbReference type="PROSITE" id="PS50006">
    <property type="entry name" value="FHA_DOMAIN"/>
    <property type="match status" value="1"/>
</dbReference>
<evidence type="ECO:0000256" key="5">
    <source>
        <dbReference type="SAM" id="MobiDB-lite"/>
    </source>
</evidence>
<dbReference type="AlphaFoldDB" id="A0A0F4YF07"/>
<evidence type="ECO:0000256" key="4">
    <source>
        <dbReference type="PROSITE-ProRule" id="PRU10141"/>
    </source>
</evidence>
<sequence>MASQHYRSPSPLLGSNDCYVGTLFQWDPDSEAVTNPFHIHYREEVYIGRDQRKCQYVVDDPVVSNRHVRIYTIIYDHDNPQEVAPLVYAQDLSRNGTFWNGAKIARGNGGVLLSDGDILRLSPGSYIQFRCRSGQTTDPFSALQRQEMKAFESQYTITDRKLGAGAYGQVHMAVDVNSGQQLACKIVDIRALTRRTVIDFPRSPLSELPSPPPRNPCKSVKKKCMPYDREVEILKRLSHPNIIGLERVIKTENTLSVTFPSIREVTDTSRYIFQDLITGGDLFSFVEYKGGRLRDVEAAVIVRQVLMALDYLHVRNIVHRDLKPDNILMTSLADGCRVVLTDFGCARVVESKLERMSSVLGTLEYTAPEITSTVRQGYTKSVDMWSLGCVTVVILIGAPPFRKAESYSFSESQARQGDLDILRADPDWEKVGHRPKDFVYRLLVLDETQRMDAKTALQHAWFTNPTHKAEFDAVYRRAICDWKPRAVQEPVVVLIEEIFTAQPAVKLNQVTRSDSSLHLLSPDRQAIHFDSAHLKRSPSLETSSTDGSARSSTGEPTCQRLASPTLSDPDFPREARSCMQEDERVYAQEDEVCIINQNRDPEKWQDAKNCQSGNTTYLDNCRVPRPARHQSPRSRPRPRPRLPFSPLAWTWTGYGDRKGKQVAIRRQRPQKTVYKQHRETRTMIKETATNAGNITKQGQQADQSGNRNDKNNDNSYLAVLVRKRPIEEVYAVEGEEAEEKKEEEGEEDDGEVYEEVENPLSGKIYQIKYGTRLAGK</sequence>
<evidence type="ECO:0000259" key="7">
    <source>
        <dbReference type="PROSITE" id="PS50011"/>
    </source>
</evidence>
<dbReference type="Gene3D" id="3.30.200.20">
    <property type="entry name" value="Phosphorylase Kinase, domain 1"/>
    <property type="match status" value="1"/>
</dbReference>
<dbReference type="CDD" id="cd22670">
    <property type="entry name" value="FHA_MEK1-like"/>
    <property type="match status" value="1"/>
</dbReference>
<evidence type="ECO:0000256" key="1">
    <source>
        <dbReference type="ARBA" id="ARBA00005575"/>
    </source>
</evidence>
<dbReference type="GO" id="GO:0004672">
    <property type="term" value="F:protein kinase activity"/>
    <property type="evidence" value="ECO:0007669"/>
    <property type="project" value="InterPro"/>
</dbReference>
<dbReference type="Proteomes" id="UP000053958">
    <property type="component" value="Unassembled WGS sequence"/>
</dbReference>
<feature type="domain" description="FHA" evidence="6">
    <location>
        <begin position="45"/>
        <end position="104"/>
    </location>
</feature>
<comment type="caution">
    <text evidence="8">The sequence shown here is derived from an EMBL/GenBank/DDBJ whole genome shotgun (WGS) entry which is preliminary data.</text>
</comment>
<evidence type="ECO:0000313" key="8">
    <source>
        <dbReference type="EMBL" id="KKA16719.1"/>
    </source>
</evidence>
<gene>
    <name evidence="8" type="ORF">T310_9673</name>
</gene>
<dbReference type="PANTHER" id="PTHR24347">
    <property type="entry name" value="SERINE/THREONINE-PROTEIN KINASE"/>
    <property type="match status" value="1"/>
</dbReference>
<keyword evidence="9" id="KW-1185">Reference proteome</keyword>
<dbReference type="RefSeq" id="XP_013323331.1">
    <property type="nucleotide sequence ID" value="XM_013467877.1"/>
</dbReference>
<dbReference type="InterPro" id="IPR008271">
    <property type="entry name" value="Ser/Thr_kinase_AS"/>
</dbReference>
<dbReference type="STRING" id="1408163.A0A0F4YF07"/>
<dbReference type="InterPro" id="IPR008984">
    <property type="entry name" value="SMAD_FHA_dom_sf"/>
</dbReference>
<evidence type="ECO:0000256" key="2">
    <source>
        <dbReference type="ARBA" id="ARBA00022741"/>
    </source>
</evidence>
<dbReference type="PROSITE" id="PS00108">
    <property type="entry name" value="PROTEIN_KINASE_ST"/>
    <property type="match status" value="1"/>
</dbReference>
<feature type="compositionally biased region" description="Basic residues" evidence="5">
    <location>
        <begin position="625"/>
        <end position="640"/>
    </location>
</feature>
<dbReference type="InterPro" id="IPR000253">
    <property type="entry name" value="FHA_dom"/>
</dbReference>
<feature type="region of interest" description="Disordered" evidence="5">
    <location>
        <begin position="621"/>
        <end position="642"/>
    </location>
</feature>
<keyword evidence="8" id="KW-0418">Kinase</keyword>
<dbReference type="SUPFAM" id="SSF49879">
    <property type="entry name" value="SMAD/FHA domain"/>
    <property type="match status" value="1"/>
</dbReference>
<keyword evidence="2 4" id="KW-0547">Nucleotide-binding</keyword>
<accession>A0A0F4YF07</accession>